<keyword evidence="3" id="KW-1185">Reference proteome</keyword>
<evidence type="ECO:0000256" key="1">
    <source>
        <dbReference type="SAM" id="Coils"/>
    </source>
</evidence>
<gene>
    <name evidence="2" type="ORF">PSON_ATCC_30995.1.T0610060</name>
</gene>
<feature type="coiled-coil region" evidence="1">
    <location>
        <begin position="128"/>
        <end position="155"/>
    </location>
</feature>
<evidence type="ECO:0000313" key="2">
    <source>
        <dbReference type="EMBL" id="CAD8093618.1"/>
    </source>
</evidence>
<name>A0A8S1NLY0_9CILI</name>
<proteinExistence type="predicted"/>
<reference evidence="2" key="1">
    <citation type="submission" date="2021-01" db="EMBL/GenBank/DDBJ databases">
        <authorList>
            <consortium name="Genoscope - CEA"/>
            <person name="William W."/>
        </authorList>
    </citation>
    <scope>NUCLEOTIDE SEQUENCE</scope>
</reference>
<protein>
    <submittedName>
        <fullName evidence="2">Uncharacterized protein</fullName>
    </submittedName>
</protein>
<organism evidence="2 3">
    <name type="scientific">Paramecium sonneborni</name>
    <dbReference type="NCBI Taxonomy" id="65129"/>
    <lineage>
        <taxon>Eukaryota</taxon>
        <taxon>Sar</taxon>
        <taxon>Alveolata</taxon>
        <taxon>Ciliophora</taxon>
        <taxon>Intramacronucleata</taxon>
        <taxon>Oligohymenophorea</taxon>
        <taxon>Peniculida</taxon>
        <taxon>Parameciidae</taxon>
        <taxon>Paramecium</taxon>
    </lineage>
</organism>
<dbReference type="EMBL" id="CAJJDN010000061">
    <property type="protein sequence ID" value="CAD8093618.1"/>
    <property type="molecule type" value="Genomic_DNA"/>
</dbReference>
<accession>A0A8S1NLY0</accession>
<sequence>MKSSILLTCCYEEHENSQIIGVCTNINCKHTRTYCIACKPQFHQEHNQDLVRFNDLANWVKSRKQLIQPINELINQVQQFSKSLKSLVGNVDYQSQTDFESLNNSELHDYIKQLILLEKSQVLLVPKIKFLIQQQEKLKKEIESLILNKELCQSQVLSLEEIYFSSKIICTDSRDDEDIKIEEQKEIDKCLKYQIKFSQELKHEEIQILQNQLIAQGDCFALCEPTLPTNTSTKFAFKCHEEGIYIGICHIDLIQKAQFNPKLKQLKHGAYLISSNGYVYSHLEKEINSSKKSFTYGKNDIIQVLVQVEDKKITWIKQSTNEEFSMKFESVKDLCPCVQLWGKTGTQVEIIDF</sequence>
<keyword evidence="1" id="KW-0175">Coiled coil</keyword>
<dbReference type="AlphaFoldDB" id="A0A8S1NLY0"/>
<comment type="caution">
    <text evidence="2">The sequence shown here is derived from an EMBL/GenBank/DDBJ whole genome shotgun (WGS) entry which is preliminary data.</text>
</comment>
<dbReference type="Proteomes" id="UP000692954">
    <property type="component" value="Unassembled WGS sequence"/>
</dbReference>
<evidence type="ECO:0000313" key="3">
    <source>
        <dbReference type="Proteomes" id="UP000692954"/>
    </source>
</evidence>
<dbReference type="OrthoDB" id="293917at2759"/>